<evidence type="ECO:0000259" key="4">
    <source>
        <dbReference type="Pfam" id="PF12804"/>
    </source>
</evidence>
<keyword evidence="6" id="KW-1185">Reference proteome</keyword>
<name>A0A3M0CL42_9PROT</name>
<accession>A0A3M0CL42</accession>
<dbReference type="GO" id="GO:0016779">
    <property type="term" value="F:nucleotidyltransferase activity"/>
    <property type="evidence" value="ECO:0007669"/>
    <property type="project" value="UniProtKB-KW"/>
</dbReference>
<dbReference type="EMBL" id="REFR01000011">
    <property type="protein sequence ID" value="RMB07746.1"/>
    <property type="molecule type" value="Genomic_DNA"/>
</dbReference>
<dbReference type="Pfam" id="PF12804">
    <property type="entry name" value="NTP_transf_3"/>
    <property type="match status" value="1"/>
</dbReference>
<keyword evidence="3" id="KW-0460">Magnesium</keyword>
<evidence type="ECO:0000256" key="1">
    <source>
        <dbReference type="ARBA" id="ARBA00022679"/>
    </source>
</evidence>
<evidence type="ECO:0000256" key="3">
    <source>
        <dbReference type="ARBA" id="ARBA00022842"/>
    </source>
</evidence>
<evidence type="ECO:0000313" key="5">
    <source>
        <dbReference type="EMBL" id="RMB07746.1"/>
    </source>
</evidence>
<dbReference type="InterPro" id="IPR025877">
    <property type="entry name" value="MobA-like_NTP_Trfase"/>
</dbReference>
<dbReference type="AlphaFoldDB" id="A0A3M0CL42"/>
<dbReference type="InterPro" id="IPR050065">
    <property type="entry name" value="GlmU-like"/>
</dbReference>
<evidence type="ECO:0000256" key="2">
    <source>
        <dbReference type="ARBA" id="ARBA00022695"/>
    </source>
</evidence>
<dbReference type="PANTHER" id="PTHR43584:SF8">
    <property type="entry name" value="N-ACETYLMURAMATE ALPHA-1-PHOSPHATE URIDYLYLTRANSFERASE"/>
    <property type="match status" value="1"/>
</dbReference>
<dbReference type="PANTHER" id="PTHR43584">
    <property type="entry name" value="NUCLEOTIDYL TRANSFERASE"/>
    <property type="match status" value="1"/>
</dbReference>
<reference evidence="5 6" key="1">
    <citation type="submission" date="2018-10" db="EMBL/GenBank/DDBJ databases">
        <title>Genomic Encyclopedia of Archaeal and Bacterial Type Strains, Phase II (KMG-II): from individual species to whole genera.</title>
        <authorList>
            <person name="Goeker M."/>
        </authorList>
    </citation>
    <scope>NUCLEOTIDE SEQUENCE [LARGE SCALE GENOMIC DNA]</scope>
    <source>
        <strain evidence="5 6">DSM 25217</strain>
    </source>
</reference>
<protein>
    <submittedName>
        <fullName evidence="5">1L-myo-inositol 1-phosphate cytidylyltransferase</fullName>
    </submittedName>
</protein>
<comment type="caution">
    <text evidence="5">The sequence shown here is derived from an EMBL/GenBank/DDBJ whole genome shotgun (WGS) entry which is preliminary data.</text>
</comment>
<dbReference type="SUPFAM" id="SSF53448">
    <property type="entry name" value="Nucleotide-diphospho-sugar transferases"/>
    <property type="match status" value="1"/>
</dbReference>
<dbReference type="OrthoDB" id="9814110at2"/>
<evidence type="ECO:0000313" key="6">
    <source>
        <dbReference type="Proteomes" id="UP000271227"/>
    </source>
</evidence>
<proteinExistence type="predicted"/>
<dbReference type="Gene3D" id="3.90.550.10">
    <property type="entry name" value="Spore Coat Polysaccharide Biosynthesis Protein SpsA, Chain A"/>
    <property type="match status" value="1"/>
</dbReference>
<gene>
    <name evidence="5" type="ORF">BXY39_1835</name>
</gene>
<sequence>MKDILIVAAGMGTRLRGQGALKPLVDLCGRPLIEHALSAAFAAGIDRATVVVGYRADSLRAYLRDLSARRGWAIATVDNPDYRQPNGLSVLKAKGRLAGPFCLAMCDHLVEPRLYTRLIAAARKDDEVALALDRRLDNPFVDLDDVTRVCTGGRHIVDIGKGIATFNAFDTGVFAAGPALFEALEKSARDTGDMSISGGMKVLAAQHRAIGVDVGDSFWIDVDSPDMHARAAAWLADRPAAMDAHPA</sequence>
<dbReference type="Proteomes" id="UP000271227">
    <property type="component" value="Unassembled WGS sequence"/>
</dbReference>
<organism evidence="5 6">
    <name type="scientific">Eilatimonas milleporae</name>
    <dbReference type="NCBI Taxonomy" id="911205"/>
    <lineage>
        <taxon>Bacteria</taxon>
        <taxon>Pseudomonadati</taxon>
        <taxon>Pseudomonadota</taxon>
        <taxon>Alphaproteobacteria</taxon>
        <taxon>Kordiimonadales</taxon>
        <taxon>Kordiimonadaceae</taxon>
        <taxon>Eilatimonas</taxon>
    </lineage>
</organism>
<dbReference type="InterPro" id="IPR029044">
    <property type="entry name" value="Nucleotide-diphossugar_trans"/>
</dbReference>
<keyword evidence="1 5" id="KW-0808">Transferase</keyword>
<keyword evidence="2 5" id="KW-0548">Nucleotidyltransferase</keyword>
<dbReference type="InParanoid" id="A0A3M0CL42"/>
<feature type="domain" description="MobA-like NTP transferase" evidence="4">
    <location>
        <begin position="5"/>
        <end position="190"/>
    </location>
</feature>
<dbReference type="RefSeq" id="WP_121938543.1">
    <property type="nucleotide sequence ID" value="NZ_REFR01000011.1"/>
</dbReference>